<feature type="non-terminal residue" evidence="5">
    <location>
        <position position="174"/>
    </location>
</feature>
<dbReference type="PANTHER" id="PTHR13200:SF0">
    <property type="entry name" value="EEF1A LYSINE METHYLTRANSFERASE 1"/>
    <property type="match status" value="1"/>
</dbReference>
<comment type="subcellular location">
    <subcellularLocation>
        <location evidence="1">Cytoplasm</location>
    </subcellularLocation>
</comment>
<dbReference type="SMR" id="A0A1D6K5T1"/>
<proteinExistence type="predicted"/>
<dbReference type="eggNOG" id="KOG0205">
    <property type="taxonomic scope" value="Eukaryota"/>
</dbReference>
<dbReference type="InterPro" id="IPR041370">
    <property type="entry name" value="Mlase_EEF1AKMT1/ZCCHC4"/>
</dbReference>
<evidence type="ECO:0000256" key="2">
    <source>
        <dbReference type="ARBA" id="ARBA00022490"/>
    </source>
</evidence>
<protein>
    <submittedName>
        <fullName evidence="5">ATPase 2 plasma membrane-type</fullName>
    </submittedName>
</protein>
<dbReference type="eggNOG" id="KOG3350">
    <property type="taxonomic scope" value="Eukaryota"/>
</dbReference>
<dbReference type="ExpressionAtlas" id="A0A1D6K5T1">
    <property type="expression patterns" value="baseline"/>
</dbReference>
<keyword evidence="3" id="KW-0489">Methyltransferase</keyword>
<reference evidence="5" key="1">
    <citation type="submission" date="2015-12" db="EMBL/GenBank/DDBJ databases">
        <title>Update maize B73 reference genome by single molecule sequencing technologies.</title>
        <authorList>
            <consortium name="Maize Genome Sequencing Project"/>
            <person name="Ware D."/>
        </authorList>
    </citation>
    <scope>NUCLEOTIDE SEQUENCE [LARGE SCALE GENOMIC DNA]</scope>
    <source>
        <tissue evidence="5">Seedling</tissue>
    </source>
</reference>
<dbReference type="PaxDb" id="4577-GRMZM2G074208_P01"/>
<evidence type="ECO:0000256" key="4">
    <source>
        <dbReference type="ARBA" id="ARBA00022679"/>
    </source>
</evidence>
<organism evidence="5">
    <name type="scientific">Zea mays</name>
    <name type="common">Maize</name>
    <dbReference type="NCBI Taxonomy" id="4577"/>
    <lineage>
        <taxon>Eukaryota</taxon>
        <taxon>Viridiplantae</taxon>
        <taxon>Streptophyta</taxon>
        <taxon>Embryophyta</taxon>
        <taxon>Tracheophyta</taxon>
        <taxon>Spermatophyta</taxon>
        <taxon>Magnoliopsida</taxon>
        <taxon>Liliopsida</taxon>
        <taxon>Poales</taxon>
        <taxon>Poaceae</taxon>
        <taxon>PACMAD clade</taxon>
        <taxon>Panicoideae</taxon>
        <taxon>Andropogonodae</taxon>
        <taxon>Andropogoneae</taxon>
        <taxon>Tripsacinae</taxon>
        <taxon>Zea</taxon>
    </lineage>
</organism>
<sequence length="174" mass="19669">MKHAYRVIVADPPYLSKECLEKVAKTVSFLARPEGSFLLLLTVPNCTVVPYQSLFVFLSRKKIYSQNDIILGIEVTEVDIEAFEAKYRGLKCRTSVMMNFLGSAKLSCLLWLSAYNFDLFGDIFNDIQLKHLCIVFQRGADQDTIILMATKASRTENQDDIDAIIVGMMADPKE</sequence>
<dbReference type="Pfam" id="PF10237">
    <property type="entry name" value="N6-adenineMlase"/>
    <property type="match status" value="1"/>
</dbReference>
<evidence type="ECO:0000256" key="1">
    <source>
        <dbReference type="ARBA" id="ARBA00004496"/>
    </source>
</evidence>
<dbReference type="InParanoid" id="A0A1D6K5T1"/>
<dbReference type="GO" id="GO:0016279">
    <property type="term" value="F:protein-lysine N-methyltransferase activity"/>
    <property type="evidence" value="ECO:0007669"/>
    <property type="project" value="InterPro"/>
</dbReference>
<dbReference type="GO" id="GO:0032259">
    <property type="term" value="P:methylation"/>
    <property type="evidence" value="ECO:0007669"/>
    <property type="project" value="UniProtKB-KW"/>
</dbReference>
<dbReference type="InterPro" id="IPR019369">
    <property type="entry name" value="Efm5/EEF1AKMT1"/>
</dbReference>
<dbReference type="EMBL" id="CM007647">
    <property type="protein sequence ID" value="ONL98931.1"/>
    <property type="molecule type" value="Genomic_DNA"/>
</dbReference>
<keyword evidence="4" id="KW-0808">Transferase</keyword>
<name>A0A1D6K5T1_MAIZE</name>
<dbReference type="InterPro" id="IPR002052">
    <property type="entry name" value="DNA_methylase_N6_adenine_CS"/>
</dbReference>
<keyword evidence="2" id="KW-0963">Cytoplasm</keyword>
<dbReference type="PANTHER" id="PTHR13200">
    <property type="entry name" value="EEF1A LYSINE METHYLTRANSFERASE 1"/>
    <property type="match status" value="1"/>
</dbReference>
<dbReference type="PROSITE" id="PS00092">
    <property type="entry name" value="N6_MTASE"/>
    <property type="match status" value="1"/>
</dbReference>
<evidence type="ECO:0000256" key="3">
    <source>
        <dbReference type="ARBA" id="ARBA00022603"/>
    </source>
</evidence>
<gene>
    <name evidence="5" type="ORF">ZEAMMB73_Zm00001d029535</name>
</gene>
<dbReference type="GO" id="GO:0003676">
    <property type="term" value="F:nucleic acid binding"/>
    <property type="evidence" value="ECO:0007669"/>
    <property type="project" value="InterPro"/>
</dbReference>
<accession>A0A1D6K5T1</accession>
<evidence type="ECO:0000313" key="5">
    <source>
        <dbReference type="EMBL" id="ONL98931.1"/>
    </source>
</evidence>
<dbReference type="GO" id="GO:0005737">
    <property type="term" value="C:cytoplasm"/>
    <property type="evidence" value="ECO:0007669"/>
    <property type="project" value="UniProtKB-SubCell"/>
</dbReference>
<dbReference type="AlphaFoldDB" id="A0A1D6K5T1"/>